<dbReference type="WBParaSite" id="PSAMB.scaffold20195size750.g38031.t1">
    <property type="protein sequence ID" value="PSAMB.scaffold20195size750.g38031.t1"/>
    <property type="gene ID" value="PSAMB.scaffold20195size750.g38031"/>
</dbReference>
<organism evidence="7 8">
    <name type="scientific">Plectus sambesii</name>
    <dbReference type="NCBI Taxonomy" id="2011161"/>
    <lineage>
        <taxon>Eukaryota</taxon>
        <taxon>Metazoa</taxon>
        <taxon>Ecdysozoa</taxon>
        <taxon>Nematoda</taxon>
        <taxon>Chromadorea</taxon>
        <taxon>Plectida</taxon>
        <taxon>Plectina</taxon>
        <taxon>Plectoidea</taxon>
        <taxon>Plectidae</taxon>
        <taxon>Plectus</taxon>
    </lineage>
</organism>
<dbReference type="InterPro" id="IPR011701">
    <property type="entry name" value="MFS"/>
</dbReference>
<dbReference type="GO" id="GO:0006820">
    <property type="term" value="P:monoatomic anion transport"/>
    <property type="evidence" value="ECO:0007669"/>
    <property type="project" value="TreeGrafter"/>
</dbReference>
<dbReference type="Proteomes" id="UP000887566">
    <property type="component" value="Unplaced"/>
</dbReference>
<proteinExistence type="predicted"/>
<dbReference type="InterPro" id="IPR036259">
    <property type="entry name" value="MFS_trans_sf"/>
</dbReference>
<reference evidence="8" key="1">
    <citation type="submission" date="2022-11" db="UniProtKB">
        <authorList>
            <consortium name="WormBaseParasite"/>
        </authorList>
    </citation>
    <scope>IDENTIFICATION</scope>
</reference>
<evidence type="ECO:0000256" key="1">
    <source>
        <dbReference type="ARBA" id="ARBA00004141"/>
    </source>
</evidence>
<protein>
    <submittedName>
        <fullName evidence="8">Major facilitator superfamily (MFS) profile domain-containing protein</fullName>
    </submittedName>
</protein>
<dbReference type="GO" id="GO:0016020">
    <property type="term" value="C:membrane"/>
    <property type="evidence" value="ECO:0007669"/>
    <property type="project" value="UniProtKB-SubCell"/>
</dbReference>
<dbReference type="GO" id="GO:0022857">
    <property type="term" value="F:transmembrane transporter activity"/>
    <property type="evidence" value="ECO:0007669"/>
    <property type="project" value="InterPro"/>
</dbReference>
<comment type="subcellular location">
    <subcellularLocation>
        <location evidence="1">Membrane</location>
        <topology evidence="1">Multi-pass membrane protein</topology>
    </subcellularLocation>
</comment>
<dbReference type="InterPro" id="IPR050382">
    <property type="entry name" value="MFS_Na/Anion_cotransporter"/>
</dbReference>
<sequence length="82" mass="9213">PTIYHIFAETVPAEQRTRAFSYLAAAGSIGQTVAAIVSPHFSWEVPFYVFGALGMYWCIVWMRYGEDVKPSLIADQPLLCKQ</sequence>
<dbReference type="PANTHER" id="PTHR11662">
    <property type="entry name" value="SOLUTE CARRIER FAMILY 17"/>
    <property type="match status" value="1"/>
</dbReference>
<dbReference type="AlphaFoldDB" id="A0A914VJ00"/>
<keyword evidence="4 5" id="KW-0472">Membrane</keyword>
<dbReference type="Gene3D" id="1.20.1250.20">
    <property type="entry name" value="MFS general substrate transporter like domains"/>
    <property type="match status" value="1"/>
</dbReference>
<feature type="transmembrane region" description="Helical" evidence="5">
    <location>
        <begin position="47"/>
        <end position="64"/>
    </location>
</feature>
<evidence type="ECO:0000259" key="6">
    <source>
        <dbReference type="PROSITE" id="PS50850"/>
    </source>
</evidence>
<dbReference type="InterPro" id="IPR020846">
    <property type="entry name" value="MFS_dom"/>
</dbReference>
<dbReference type="PANTHER" id="PTHR11662:SF40">
    <property type="entry name" value="MAJOR FACILITATOR SUPERFAMILY (MFS) PROFILE DOMAIN-CONTAINING PROTEIN"/>
    <property type="match status" value="1"/>
</dbReference>
<evidence type="ECO:0000256" key="5">
    <source>
        <dbReference type="SAM" id="Phobius"/>
    </source>
</evidence>
<dbReference type="SUPFAM" id="SSF103473">
    <property type="entry name" value="MFS general substrate transporter"/>
    <property type="match status" value="1"/>
</dbReference>
<evidence type="ECO:0000256" key="4">
    <source>
        <dbReference type="ARBA" id="ARBA00023136"/>
    </source>
</evidence>
<accession>A0A914VJ00</accession>
<dbReference type="Pfam" id="PF07690">
    <property type="entry name" value="MFS_1"/>
    <property type="match status" value="1"/>
</dbReference>
<feature type="transmembrane region" description="Helical" evidence="5">
    <location>
        <begin position="20"/>
        <end position="41"/>
    </location>
</feature>
<evidence type="ECO:0000256" key="3">
    <source>
        <dbReference type="ARBA" id="ARBA00022989"/>
    </source>
</evidence>
<evidence type="ECO:0000256" key="2">
    <source>
        <dbReference type="ARBA" id="ARBA00022692"/>
    </source>
</evidence>
<evidence type="ECO:0000313" key="8">
    <source>
        <dbReference type="WBParaSite" id="PSAMB.scaffold20195size750.g38031.t1"/>
    </source>
</evidence>
<keyword evidence="7" id="KW-1185">Reference proteome</keyword>
<keyword evidence="3 5" id="KW-1133">Transmembrane helix</keyword>
<name>A0A914VJ00_9BILA</name>
<dbReference type="PROSITE" id="PS50850">
    <property type="entry name" value="MFS"/>
    <property type="match status" value="1"/>
</dbReference>
<feature type="domain" description="Major facilitator superfamily (MFS) profile" evidence="6">
    <location>
        <begin position="1"/>
        <end position="82"/>
    </location>
</feature>
<keyword evidence="2 5" id="KW-0812">Transmembrane</keyword>
<evidence type="ECO:0000313" key="7">
    <source>
        <dbReference type="Proteomes" id="UP000887566"/>
    </source>
</evidence>